<protein>
    <submittedName>
        <fullName evidence="2">Uncharacterized protein</fullName>
    </submittedName>
</protein>
<accession>A0A6L9EJD5</accession>
<keyword evidence="1" id="KW-0472">Membrane</keyword>
<evidence type="ECO:0000313" key="2">
    <source>
        <dbReference type="EMBL" id="NAS16656.1"/>
    </source>
</evidence>
<keyword evidence="1" id="KW-1133">Transmembrane helix</keyword>
<comment type="caution">
    <text evidence="2">The sequence shown here is derived from an EMBL/GenBank/DDBJ whole genome shotgun (WGS) entry which is preliminary data.</text>
</comment>
<reference evidence="2 3" key="1">
    <citation type="submission" date="2020-01" db="EMBL/GenBank/DDBJ databases">
        <title>Genome sequence of a 1,3-propanediol producer, Clostridium butyricum S3.</title>
        <authorList>
            <person name="Zhou J."/>
        </authorList>
    </citation>
    <scope>NUCLEOTIDE SEQUENCE [LARGE SCALE GENOMIC DNA]</scope>
    <source>
        <strain evidence="2 3">S3</strain>
    </source>
</reference>
<sequence length="109" mass="12152">MGQVEIYYGEYKFGTRNESIIASFQTLLVKTASAVAGWSVGVGLTIVGYVANSVQTDATLLGMKILMICVPSVITVLSYIIYKKGYKLEGEYQDKIIYELKKRRQENIA</sequence>
<keyword evidence="1" id="KW-0812">Transmembrane</keyword>
<dbReference type="EMBL" id="WOFV02000003">
    <property type="protein sequence ID" value="NAS16656.1"/>
    <property type="molecule type" value="Genomic_DNA"/>
</dbReference>
<feature type="transmembrane region" description="Helical" evidence="1">
    <location>
        <begin position="27"/>
        <end position="51"/>
    </location>
</feature>
<name>A0A6L9EJD5_CLOBU</name>
<dbReference type="Pfam" id="PF13347">
    <property type="entry name" value="MFS_2"/>
    <property type="match status" value="1"/>
</dbReference>
<dbReference type="Proteomes" id="UP000474042">
    <property type="component" value="Unassembled WGS sequence"/>
</dbReference>
<dbReference type="RefSeq" id="WP_161424789.1">
    <property type="nucleotide sequence ID" value="NZ_JBFNYF010000001.1"/>
</dbReference>
<feature type="transmembrane region" description="Helical" evidence="1">
    <location>
        <begin position="63"/>
        <end position="82"/>
    </location>
</feature>
<evidence type="ECO:0000256" key="1">
    <source>
        <dbReference type="SAM" id="Phobius"/>
    </source>
</evidence>
<organism evidence="2 3">
    <name type="scientific">Clostridium butyricum</name>
    <dbReference type="NCBI Taxonomy" id="1492"/>
    <lineage>
        <taxon>Bacteria</taxon>
        <taxon>Bacillati</taxon>
        <taxon>Bacillota</taxon>
        <taxon>Clostridia</taxon>
        <taxon>Eubacteriales</taxon>
        <taxon>Clostridiaceae</taxon>
        <taxon>Clostridium</taxon>
    </lineage>
</organism>
<proteinExistence type="predicted"/>
<evidence type="ECO:0000313" key="3">
    <source>
        <dbReference type="Proteomes" id="UP000474042"/>
    </source>
</evidence>
<gene>
    <name evidence="2" type="ORF">GND98_001885</name>
</gene>
<dbReference type="AlphaFoldDB" id="A0A6L9EJD5"/>